<dbReference type="Proteomes" id="UP000006426">
    <property type="component" value="Plasmid pmppla107"/>
</dbReference>
<proteinExistence type="predicted"/>
<dbReference type="EMBL" id="CP031226">
    <property type="protein sequence ID" value="AXH60184.1"/>
    <property type="molecule type" value="Genomic_DNA"/>
</dbReference>
<sequence>MTPALIRCAGTTPDQAIDIMVQSDGGITSLGECLASLCRDILWGHHSALYFLKETDPEKRIRFGMEENLGSLVFGLLWPHFDNIETAMGITISRRYSHNQFVIGPVDNKNLVRAYYVYHLEFRDYPGHYLNFEAPKRVWINITNDQLVTEFEGWPEDVLAMAEARIAEEEEANLKE</sequence>
<dbReference type="RefSeq" id="WP_005742710.1">
    <property type="nucleotide sequence ID" value="NZ_CP031226.1"/>
</dbReference>
<name>A0AAD0PWQ7_PSEAV</name>
<geneLocation type="plasmid" evidence="2">
    <name>pmppla107</name>
</geneLocation>
<gene>
    <name evidence="1" type="ORF">PLA107_033905</name>
</gene>
<evidence type="ECO:0000313" key="2">
    <source>
        <dbReference type="Proteomes" id="UP000006426"/>
    </source>
</evidence>
<reference evidence="1 2" key="1">
    <citation type="journal article" date="2011" name="PLoS Pathog.">
        <title>Dynamic evolution of pathogenicity revealed by sequencing and comparative genomics of 19 Pseudomonas syringae isolates.</title>
        <authorList>
            <person name="Baltrus D.A."/>
            <person name="Nishimura M.T."/>
            <person name="Romanchuk A."/>
            <person name="Chang J.H."/>
            <person name="Mukhtar M.S."/>
            <person name="Cherkis K."/>
            <person name="Roach J."/>
            <person name="Grant S.R."/>
            <person name="Jones C.D."/>
            <person name="Dangl J.L."/>
        </authorList>
    </citation>
    <scope>NUCLEOTIDE SEQUENCE [LARGE SCALE GENOMIC DNA]</scope>
    <source>
        <strain evidence="1 2">M301315</strain>
    </source>
</reference>
<accession>A0AAD0PWQ7</accession>
<protein>
    <submittedName>
        <fullName evidence="1">Uncharacterized protein</fullName>
    </submittedName>
</protein>
<organism evidence="1 2">
    <name type="scientific">Pseudomonas amygdali pv. lachrymans str. M301315</name>
    <dbReference type="NCBI Taxonomy" id="629260"/>
    <lineage>
        <taxon>Bacteria</taxon>
        <taxon>Pseudomonadati</taxon>
        <taxon>Pseudomonadota</taxon>
        <taxon>Gammaproteobacteria</taxon>
        <taxon>Pseudomonadales</taxon>
        <taxon>Pseudomonadaceae</taxon>
        <taxon>Pseudomonas</taxon>
        <taxon>Pseudomonas amygdali</taxon>
    </lineage>
</organism>
<keyword evidence="1" id="KW-0614">Plasmid</keyword>
<dbReference type="AlphaFoldDB" id="A0AAD0PWQ7"/>
<dbReference type="GeneID" id="39474071"/>
<evidence type="ECO:0000313" key="1">
    <source>
        <dbReference type="EMBL" id="AXH60184.1"/>
    </source>
</evidence>